<reference evidence="2 3" key="1">
    <citation type="journal article" date="2011" name="J. Bacteriol.">
        <title>Draft genome sequence of the marine bacterium Streptomyces griseoaurantiacus M045, which produces novel manumycin-type antibiotics with a pABA core component.</title>
        <authorList>
            <person name="Li F."/>
            <person name="Jiang P."/>
            <person name="Zheng H."/>
            <person name="Wang S."/>
            <person name="Zhao G."/>
            <person name="Qin S."/>
            <person name="Liu Z."/>
        </authorList>
    </citation>
    <scope>NUCLEOTIDE SEQUENCE [LARGE SCALE GENOMIC DNA]</scope>
    <source>
        <strain evidence="2 3">M045</strain>
    </source>
</reference>
<evidence type="ECO:0000256" key="1">
    <source>
        <dbReference type="SAM" id="MobiDB-lite"/>
    </source>
</evidence>
<feature type="region of interest" description="Disordered" evidence="1">
    <location>
        <begin position="1"/>
        <end position="30"/>
    </location>
</feature>
<organism evidence="2 3">
    <name type="scientific">Streptomyces griseoaurantiacus M045</name>
    <dbReference type="NCBI Taxonomy" id="996637"/>
    <lineage>
        <taxon>Bacteria</taxon>
        <taxon>Bacillati</taxon>
        <taxon>Actinomycetota</taxon>
        <taxon>Actinomycetes</taxon>
        <taxon>Kitasatosporales</taxon>
        <taxon>Streptomycetaceae</taxon>
        <taxon>Streptomyces</taxon>
        <taxon>Streptomyces aurantiacus group</taxon>
    </lineage>
</organism>
<name>F3NGT8_9ACTN</name>
<dbReference type="AlphaFoldDB" id="F3NGT8"/>
<gene>
    <name evidence="2" type="ORF">SGM_2352</name>
</gene>
<keyword evidence="3" id="KW-1185">Reference proteome</keyword>
<protein>
    <submittedName>
        <fullName evidence="2">Uncharacterized protein</fullName>
    </submittedName>
</protein>
<evidence type="ECO:0000313" key="2">
    <source>
        <dbReference type="EMBL" id="EGG47428.1"/>
    </source>
</evidence>
<accession>F3NGT8</accession>
<sequence>MGRRQRHLDRGGGTAGAGPAAPGARDGDFTLIDITGGNNLQLHVCPSSPHHPHFELLQ</sequence>
<proteinExistence type="predicted"/>
<evidence type="ECO:0000313" key="3">
    <source>
        <dbReference type="Proteomes" id="UP000003022"/>
    </source>
</evidence>
<dbReference type="Proteomes" id="UP000003022">
    <property type="component" value="Unassembled WGS sequence"/>
</dbReference>
<comment type="caution">
    <text evidence="2">The sequence shown here is derived from an EMBL/GenBank/DDBJ whole genome shotgun (WGS) entry which is preliminary data.</text>
</comment>
<dbReference type="EMBL" id="AEYX01000032">
    <property type="protein sequence ID" value="EGG47428.1"/>
    <property type="molecule type" value="Genomic_DNA"/>
</dbReference>
<dbReference type="RefSeq" id="WP_006140035.1">
    <property type="nucleotide sequence ID" value="NZ_AEYX01000032.1"/>
</dbReference>